<reference evidence="1" key="1">
    <citation type="submission" date="2023-08" db="EMBL/GenBank/DDBJ databases">
        <title>The draft genome of Tsukamurella strandjordii strain 050030.</title>
        <authorList>
            <person name="Zhao F."/>
            <person name="Feng Y."/>
            <person name="Zong Z."/>
        </authorList>
    </citation>
    <scope>NUCLEOTIDE SEQUENCE</scope>
    <source>
        <strain evidence="1">050030</strain>
    </source>
</reference>
<gene>
    <name evidence="1" type="ORF">Q7X28_02385</name>
</gene>
<dbReference type="RefSeq" id="WP_220656610.1">
    <property type="nucleotide sequence ID" value="NZ_CBCSFC010000008.1"/>
</dbReference>
<proteinExistence type="predicted"/>
<dbReference type="EMBL" id="JAUTIX010000001">
    <property type="protein sequence ID" value="MDP0396765.1"/>
    <property type="molecule type" value="Genomic_DNA"/>
</dbReference>
<dbReference type="AlphaFoldDB" id="A0AA90NE58"/>
<evidence type="ECO:0000313" key="1">
    <source>
        <dbReference type="EMBL" id="MDP0396765.1"/>
    </source>
</evidence>
<comment type="caution">
    <text evidence="1">The sequence shown here is derived from an EMBL/GenBank/DDBJ whole genome shotgun (WGS) entry which is preliminary data.</text>
</comment>
<sequence>MTEPEVPARPSYGPATRDRPDIKAAFHWFRQMPELPDGDRRLLAVIGEDELVLGAFDIWLEADAGWHTLIVTDRRLLRAVGKPEPAVYEMPLGTVIGVSKQETKDDLVRVKIVDRTGHYSVWVRSDVWYYRFLDMLWWARSRLPLSPAPSPEPVRGSEIEGQFEAYTALRAQIDAGTVPESEMAARMAAVFGVAAADPPAEPGWSGM</sequence>
<keyword evidence="2" id="KW-1185">Reference proteome</keyword>
<evidence type="ECO:0000313" key="2">
    <source>
        <dbReference type="Proteomes" id="UP001178281"/>
    </source>
</evidence>
<protein>
    <submittedName>
        <fullName evidence="1">Uncharacterized protein</fullName>
    </submittedName>
</protein>
<organism evidence="1 2">
    <name type="scientific">Tsukamurella strandjordii</name>
    <dbReference type="NCBI Taxonomy" id="147577"/>
    <lineage>
        <taxon>Bacteria</taxon>
        <taxon>Bacillati</taxon>
        <taxon>Actinomycetota</taxon>
        <taxon>Actinomycetes</taxon>
        <taxon>Mycobacteriales</taxon>
        <taxon>Tsukamurellaceae</taxon>
        <taxon>Tsukamurella</taxon>
    </lineage>
</organism>
<name>A0AA90NE58_9ACTN</name>
<accession>A0AA90NE58</accession>
<dbReference type="Proteomes" id="UP001178281">
    <property type="component" value="Unassembled WGS sequence"/>
</dbReference>